<dbReference type="EMBL" id="CAXITT010000190">
    <property type="protein sequence ID" value="CAL1535066.1"/>
    <property type="molecule type" value="Genomic_DNA"/>
</dbReference>
<feature type="transmembrane region" description="Helical" evidence="10">
    <location>
        <begin position="589"/>
        <end position="612"/>
    </location>
</feature>
<dbReference type="AlphaFoldDB" id="A0AAV2HLY5"/>
<keyword evidence="7 10" id="KW-0472">Membrane</keyword>
<protein>
    <recommendedName>
        <fullName evidence="12">Cadherin domain-containing protein</fullName>
    </recommendedName>
</protein>
<dbReference type="PROSITE" id="PS00232">
    <property type="entry name" value="CADHERIN_1"/>
    <property type="match status" value="1"/>
</dbReference>
<feature type="signal peptide" evidence="11">
    <location>
        <begin position="1"/>
        <end position="20"/>
    </location>
</feature>
<accession>A0AAV2HLY5</accession>
<evidence type="ECO:0000256" key="10">
    <source>
        <dbReference type="SAM" id="Phobius"/>
    </source>
</evidence>
<organism evidence="13 14">
    <name type="scientific">Lymnaea stagnalis</name>
    <name type="common">Great pond snail</name>
    <name type="synonym">Helix stagnalis</name>
    <dbReference type="NCBI Taxonomy" id="6523"/>
    <lineage>
        <taxon>Eukaryota</taxon>
        <taxon>Metazoa</taxon>
        <taxon>Spiralia</taxon>
        <taxon>Lophotrochozoa</taxon>
        <taxon>Mollusca</taxon>
        <taxon>Gastropoda</taxon>
        <taxon>Heterobranchia</taxon>
        <taxon>Euthyneura</taxon>
        <taxon>Panpulmonata</taxon>
        <taxon>Hygrophila</taxon>
        <taxon>Lymnaeoidea</taxon>
        <taxon>Lymnaeidae</taxon>
        <taxon>Lymnaea</taxon>
    </lineage>
</organism>
<evidence type="ECO:0000313" key="14">
    <source>
        <dbReference type="Proteomes" id="UP001497497"/>
    </source>
</evidence>
<evidence type="ECO:0000256" key="1">
    <source>
        <dbReference type="ARBA" id="ARBA00004167"/>
    </source>
</evidence>
<feature type="region of interest" description="Disordered" evidence="9">
    <location>
        <begin position="629"/>
        <end position="679"/>
    </location>
</feature>
<comment type="caution">
    <text evidence="13">The sequence shown here is derived from an EMBL/GenBank/DDBJ whole genome shotgun (WGS) entry which is preliminary data.</text>
</comment>
<evidence type="ECO:0000256" key="11">
    <source>
        <dbReference type="SAM" id="SignalP"/>
    </source>
</evidence>
<dbReference type="Pfam" id="PF00028">
    <property type="entry name" value="Cadherin"/>
    <property type="match status" value="1"/>
</dbReference>
<dbReference type="GO" id="GO:0007156">
    <property type="term" value="P:homophilic cell adhesion via plasma membrane adhesion molecules"/>
    <property type="evidence" value="ECO:0007669"/>
    <property type="project" value="InterPro"/>
</dbReference>
<evidence type="ECO:0000313" key="13">
    <source>
        <dbReference type="EMBL" id="CAL1535066.1"/>
    </source>
</evidence>
<keyword evidence="3 11" id="KW-0732">Signal</keyword>
<dbReference type="Proteomes" id="UP001497497">
    <property type="component" value="Unassembled WGS sequence"/>
</dbReference>
<sequence>MKVRLLVLLVISTCFHSSHPSGNVPPAPEITLADIDVELDEKEDQQIDLFKGPLVTCVDEDPTRAYIKTVSPSSPCGKKCFTLLPCGGAGNASEFCLFFLPGEGSLNYAQASSYKLTIACTDDVEPESTKQMTVTIVPNTPPLFVPAVPLSVPKTISGTSAAGSILYDIDAEDIDGDPVYYTMATSPNTQYFSIGYTNGKIQATNDLRYLCQSKVTAAVRASDNINPTIGPKTIEFTVDPHNAATNVTNLDQTITVDENVGAGFSVLGLKLQDDSIGLTSIRMTSVSSAGLELYTLDPATNTIKTKINPDYERSDTRSVKLYFDVTDGFCPSQQYSLTINVKDINEPPVCYPPVRAQIDVYEEDIDTPTGVTVTDPDIGDVITYTKISGDNSLNVRPSSGEIYTVTPLDIDKNVPLKTYPVVYKATDKGGKSCTVTVTLSVHDKNDNPPYCKPNAYSFAATECTELGTVLGKVTGDDDDSSYQLNDKFYFGGGGGKMAVMSNGNVVLTQACVNGESDSGSATITDMGEYPGPLTGIPATLTLTCGPCPPPTPAPVPATTTTKAPTTVKATAKTTVASTTSGGGSGITDLLAWMIPAIIGGLLWLALTAYFIYRYCFPCRNPCAGRCVRRPKVPKAPAQPKPKPVKPEKPKKVAAPPPPPPAPPKPLPPPPPPPPPEPVPDPYLFGFWKEQFTDQDHLKQPARAVKPEPIENMPPAEVVPRGNAIPPENLKLGNPGPGQFNPKPAGAPANNVPTVVQAAPKKSNCVIS</sequence>
<keyword evidence="5 8" id="KW-0106">Calcium</keyword>
<dbReference type="InterPro" id="IPR015919">
    <property type="entry name" value="Cadherin-like_sf"/>
</dbReference>
<evidence type="ECO:0000256" key="3">
    <source>
        <dbReference type="ARBA" id="ARBA00022729"/>
    </source>
</evidence>
<keyword evidence="2 10" id="KW-0812">Transmembrane</keyword>
<evidence type="ECO:0000256" key="6">
    <source>
        <dbReference type="ARBA" id="ARBA00022989"/>
    </source>
</evidence>
<dbReference type="GO" id="GO:0016339">
    <property type="term" value="P:calcium-dependent cell-cell adhesion via plasma membrane cell adhesion molecules"/>
    <property type="evidence" value="ECO:0007669"/>
    <property type="project" value="TreeGrafter"/>
</dbReference>
<evidence type="ECO:0000256" key="9">
    <source>
        <dbReference type="SAM" id="MobiDB-lite"/>
    </source>
</evidence>
<evidence type="ECO:0000256" key="2">
    <source>
        <dbReference type="ARBA" id="ARBA00022692"/>
    </source>
</evidence>
<dbReference type="GO" id="GO:0045296">
    <property type="term" value="F:cadherin binding"/>
    <property type="evidence" value="ECO:0007669"/>
    <property type="project" value="TreeGrafter"/>
</dbReference>
<dbReference type="SMART" id="SM00112">
    <property type="entry name" value="CA"/>
    <property type="match status" value="1"/>
</dbReference>
<dbReference type="InterPro" id="IPR020894">
    <property type="entry name" value="Cadherin_CS"/>
</dbReference>
<evidence type="ECO:0000256" key="5">
    <source>
        <dbReference type="ARBA" id="ARBA00022837"/>
    </source>
</evidence>
<evidence type="ECO:0000256" key="8">
    <source>
        <dbReference type="PROSITE-ProRule" id="PRU00043"/>
    </source>
</evidence>
<dbReference type="PANTHER" id="PTHR24027">
    <property type="entry name" value="CADHERIN-23"/>
    <property type="match status" value="1"/>
</dbReference>
<evidence type="ECO:0000259" key="12">
    <source>
        <dbReference type="PROSITE" id="PS50268"/>
    </source>
</evidence>
<dbReference type="GO" id="GO:0007043">
    <property type="term" value="P:cell-cell junction assembly"/>
    <property type="evidence" value="ECO:0007669"/>
    <property type="project" value="TreeGrafter"/>
</dbReference>
<dbReference type="CDD" id="cd11304">
    <property type="entry name" value="Cadherin_repeat"/>
    <property type="match status" value="3"/>
</dbReference>
<keyword evidence="4" id="KW-0677">Repeat</keyword>
<feature type="compositionally biased region" description="Pro residues" evidence="9">
    <location>
        <begin position="654"/>
        <end position="679"/>
    </location>
</feature>
<dbReference type="PANTHER" id="PTHR24027:SF422">
    <property type="entry name" value="CADHERIN DOMAIN-CONTAINING PROTEIN"/>
    <property type="match status" value="1"/>
</dbReference>
<dbReference type="GO" id="GO:0016342">
    <property type="term" value="C:catenin complex"/>
    <property type="evidence" value="ECO:0007669"/>
    <property type="project" value="TreeGrafter"/>
</dbReference>
<dbReference type="GO" id="GO:0005912">
    <property type="term" value="C:adherens junction"/>
    <property type="evidence" value="ECO:0007669"/>
    <property type="project" value="TreeGrafter"/>
</dbReference>
<gene>
    <name evidence="13" type="ORF">GSLYS_00009026001</name>
</gene>
<evidence type="ECO:0000256" key="7">
    <source>
        <dbReference type="ARBA" id="ARBA00023136"/>
    </source>
</evidence>
<dbReference type="GO" id="GO:0005509">
    <property type="term" value="F:calcium ion binding"/>
    <property type="evidence" value="ECO:0007669"/>
    <property type="project" value="UniProtKB-UniRule"/>
</dbReference>
<dbReference type="GO" id="GO:0034332">
    <property type="term" value="P:adherens junction organization"/>
    <property type="evidence" value="ECO:0007669"/>
    <property type="project" value="TreeGrafter"/>
</dbReference>
<keyword evidence="14" id="KW-1185">Reference proteome</keyword>
<dbReference type="InterPro" id="IPR002126">
    <property type="entry name" value="Cadherin-like_dom"/>
</dbReference>
<feature type="domain" description="Cadherin" evidence="12">
    <location>
        <begin position="371"/>
        <end position="451"/>
    </location>
</feature>
<dbReference type="InterPro" id="IPR039808">
    <property type="entry name" value="Cadherin"/>
</dbReference>
<dbReference type="GO" id="GO:0008013">
    <property type="term" value="F:beta-catenin binding"/>
    <property type="evidence" value="ECO:0007669"/>
    <property type="project" value="TreeGrafter"/>
</dbReference>
<reference evidence="13 14" key="1">
    <citation type="submission" date="2024-04" db="EMBL/GenBank/DDBJ databases">
        <authorList>
            <consortium name="Genoscope - CEA"/>
            <person name="William W."/>
        </authorList>
    </citation>
    <scope>NUCLEOTIDE SEQUENCE [LARGE SCALE GENOMIC DNA]</scope>
</reference>
<dbReference type="SUPFAM" id="SSF49313">
    <property type="entry name" value="Cadherin-like"/>
    <property type="match status" value="4"/>
</dbReference>
<dbReference type="GO" id="GO:0016477">
    <property type="term" value="P:cell migration"/>
    <property type="evidence" value="ECO:0007669"/>
    <property type="project" value="TreeGrafter"/>
</dbReference>
<feature type="region of interest" description="Disordered" evidence="9">
    <location>
        <begin position="704"/>
        <end position="752"/>
    </location>
</feature>
<name>A0AAV2HLY5_LYMST</name>
<comment type="subcellular location">
    <subcellularLocation>
        <location evidence="1">Membrane</location>
        <topology evidence="1">Single-pass membrane protein</topology>
    </subcellularLocation>
</comment>
<feature type="chain" id="PRO_5043673980" description="Cadherin domain-containing protein" evidence="11">
    <location>
        <begin position="21"/>
        <end position="767"/>
    </location>
</feature>
<feature type="domain" description="Cadherin" evidence="12">
    <location>
        <begin position="248"/>
        <end position="355"/>
    </location>
</feature>
<keyword evidence="6 10" id="KW-1133">Transmembrane helix</keyword>
<proteinExistence type="predicted"/>
<dbReference type="GO" id="GO:0044331">
    <property type="term" value="P:cell-cell adhesion mediated by cadherin"/>
    <property type="evidence" value="ECO:0007669"/>
    <property type="project" value="TreeGrafter"/>
</dbReference>
<dbReference type="Gene3D" id="2.60.40.60">
    <property type="entry name" value="Cadherins"/>
    <property type="match status" value="3"/>
</dbReference>
<dbReference type="GO" id="GO:0000902">
    <property type="term" value="P:cell morphogenesis"/>
    <property type="evidence" value="ECO:0007669"/>
    <property type="project" value="TreeGrafter"/>
</dbReference>
<evidence type="ECO:0000256" key="4">
    <source>
        <dbReference type="ARBA" id="ARBA00022737"/>
    </source>
</evidence>
<dbReference type="PROSITE" id="PS50268">
    <property type="entry name" value="CADHERIN_2"/>
    <property type="match status" value="2"/>
</dbReference>